<protein>
    <submittedName>
        <fullName evidence="1">Uncharacterized protein</fullName>
    </submittedName>
</protein>
<dbReference type="RefSeq" id="WP_230513925.1">
    <property type="nucleotide sequence ID" value="NZ_JAJITD010000040.1"/>
</dbReference>
<gene>
    <name evidence="1" type="ORF">LJ656_34625</name>
</gene>
<evidence type="ECO:0000313" key="2">
    <source>
        <dbReference type="Proteomes" id="UP001431019"/>
    </source>
</evidence>
<sequence length="100" mass="10366">MSSGSRVLSFNLLDGAGNKLIAASSFAQDDPATWTASLSGMSDIAAGQQLGQSAQLVESPLNAGHRLRAHSMDCHSASAATCSSLTTRTTRSSCVRSFMD</sequence>
<keyword evidence="2" id="KW-1185">Reference proteome</keyword>
<evidence type="ECO:0000313" key="1">
    <source>
        <dbReference type="EMBL" id="MCC8397674.1"/>
    </source>
</evidence>
<accession>A0ABS8K6X1</accession>
<reference evidence="1 2" key="1">
    <citation type="submission" date="2021-11" db="EMBL/GenBank/DDBJ databases">
        <authorList>
            <person name="Oh E.-T."/>
            <person name="Kim S.-B."/>
        </authorList>
    </citation>
    <scope>NUCLEOTIDE SEQUENCE [LARGE SCALE GENOMIC DNA]</scope>
    <source>
        <strain evidence="1 2">MMS20-SJTR3</strain>
    </source>
</reference>
<name>A0ABS8K6X1_9BURK</name>
<dbReference type="Proteomes" id="UP001431019">
    <property type="component" value="Unassembled WGS sequence"/>
</dbReference>
<organism evidence="1 2">
    <name type="scientific">Paraburkholderia sejongensis</name>
    <dbReference type="NCBI Taxonomy" id="2886946"/>
    <lineage>
        <taxon>Bacteria</taxon>
        <taxon>Pseudomonadati</taxon>
        <taxon>Pseudomonadota</taxon>
        <taxon>Betaproteobacteria</taxon>
        <taxon>Burkholderiales</taxon>
        <taxon>Burkholderiaceae</taxon>
        <taxon>Paraburkholderia</taxon>
    </lineage>
</organism>
<proteinExistence type="predicted"/>
<dbReference type="EMBL" id="JAJITD010000040">
    <property type="protein sequence ID" value="MCC8397674.1"/>
    <property type="molecule type" value="Genomic_DNA"/>
</dbReference>
<comment type="caution">
    <text evidence="1">The sequence shown here is derived from an EMBL/GenBank/DDBJ whole genome shotgun (WGS) entry which is preliminary data.</text>
</comment>